<dbReference type="KEGG" id="lpav:PLANPX_2243"/>
<gene>
    <name evidence="1" type="ORF">PLANPX_2243</name>
</gene>
<accession>A0A5K7XCT2</accession>
<dbReference type="AlphaFoldDB" id="A0A5K7XCT2"/>
<protein>
    <submittedName>
        <fullName evidence="1">Uncharacterized protein</fullName>
    </submittedName>
</protein>
<dbReference type="Proteomes" id="UP000326837">
    <property type="component" value="Chromosome"/>
</dbReference>
<sequence length="49" mass="5445">MGFVWRAESASETPPTDHWHSAFFAGNHHTGSISAYRDATHPDWAIYAG</sequence>
<name>A0A5K7XCT2_9BACT</name>
<proteinExistence type="predicted"/>
<keyword evidence="2" id="KW-1185">Reference proteome</keyword>
<evidence type="ECO:0000313" key="2">
    <source>
        <dbReference type="Proteomes" id="UP000326837"/>
    </source>
</evidence>
<evidence type="ECO:0000313" key="1">
    <source>
        <dbReference type="EMBL" id="BBO32631.1"/>
    </source>
</evidence>
<reference evidence="2" key="1">
    <citation type="submission" date="2019-10" db="EMBL/GenBank/DDBJ databases">
        <title>Lacipirellula parvula gen. nov., sp. nov., representing a lineage of planctomycetes widespread in freshwater anoxic habitats, and description of the family Lacipirellulaceae.</title>
        <authorList>
            <person name="Dedysh S.N."/>
            <person name="Kulichevskaya I.S."/>
            <person name="Beletsky A.V."/>
            <person name="Rakitin A.L."/>
            <person name="Mardanov A.V."/>
            <person name="Ivanova A.A."/>
            <person name="Saltykova V.X."/>
            <person name="Rijpstra W.I.C."/>
            <person name="Sinninghe Damste J.S."/>
            <person name="Ravin N.V."/>
        </authorList>
    </citation>
    <scope>NUCLEOTIDE SEQUENCE [LARGE SCALE GENOMIC DNA]</scope>
    <source>
        <strain evidence="2">PX69</strain>
    </source>
</reference>
<organism evidence="1 2">
    <name type="scientific">Lacipirellula parvula</name>
    <dbReference type="NCBI Taxonomy" id="2650471"/>
    <lineage>
        <taxon>Bacteria</taxon>
        <taxon>Pseudomonadati</taxon>
        <taxon>Planctomycetota</taxon>
        <taxon>Planctomycetia</taxon>
        <taxon>Pirellulales</taxon>
        <taxon>Lacipirellulaceae</taxon>
        <taxon>Lacipirellula</taxon>
    </lineage>
</organism>
<dbReference type="EMBL" id="AP021861">
    <property type="protein sequence ID" value="BBO32631.1"/>
    <property type="molecule type" value="Genomic_DNA"/>
</dbReference>